<evidence type="ECO:0000313" key="3">
    <source>
        <dbReference type="Proteomes" id="UP000007306"/>
    </source>
</evidence>
<sequence>MQQGHGWSPGRLSPAGLLQRLRDVRMMKMTTAMAAQEGGIEADLSGTSLVVAPPVGAGSRSAKGAEAAGQGSQATTRGKGEQTADAFFAELSTPVLQPLLPVPGHKQRRPCRNK</sequence>
<reference evidence="2" key="1">
    <citation type="submission" date="2015-06" db="UniProtKB">
        <authorList>
            <consortium name="EnsemblPlants"/>
        </authorList>
    </citation>
    <scope>IDENTIFICATION</scope>
</reference>
<dbReference type="Proteomes" id="UP000007306">
    <property type="component" value="Chromosome 3"/>
</dbReference>
<name>I1PD84_ORYGL</name>
<evidence type="ECO:0000313" key="2">
    <source>
        <dbReference type="EnsemblPlants" id="ORGLA03G0233000.1"/>
    </source>
</evidence>
<dbReference type="Gramene" id="ORGLA03G0233000.1">
    <property type="protein sequence ID" value="ORGLA03G0233000.1"/>
    <property type="gene ID" value="ORGLA03G0233000"/>
</dbReference>
<accession>I1PD84</accession>
<evidence type="ECO:0000256" key="1">
    <source>
        <dbReference type="SAM" id="MobiDB-lite"/>
    </source>
</evidence>
<dbReference type="EnsemblPlants" id="ORGLA03G0233000.1">
    <property type="protein sequence ID" value="ORGLA03G0233000.1"/>
    <property type="gene ID" value="ORGLA03G0233000"/>
</dbReference>
<protein>
    <submittedName>
        <fullName evidence="2">Uncharacterized protein</fullName>
    </submittedName>
</protein>
<reference evidence="2 3" key="2">
    <citation type="submission" date="2018-04" db="EMBL/GenBank/DDBJ databases">
        <title>OglaRS2 (Oryza glaberrima Reference Sequence Version 2).</title>
        <authorList>
            <person name="Zhang J."/>
            <person name="Kudrna D."/>
            <person name="Lee S."/>
            <person name="Talag J."/>
            <person name="Rajasekar S."/>
            <person name="Wing R.A."/>
        </authorList>
    </citation>
    <scope>NUCLEOTIDE SEQUENCE [LARGE SCALE GENOMIC DNA]</scope>
    <source>
        <strain evidence="2 3">cv. IRGC 96717</strain>
    </source>
</reference>
<proteinExistence type="predicted"/>
<organism evidence="2 3">
    <name type="scientific">Oryza glaberrima</name>
    <name type="common">African rice</name>
    <dbReference type="NCBI Taxonomy" id="4538"/>
    <lineage>
        <taxon>Eukaryota</taxon>
        <taxon>Viridiplantae</taxon>
        <taxon>Streptophyta</taxon>
        <taxon>Embryophyta</taxon>
        <taxon>Tracheophyta</taxon>
        <taxon>Spermatophyta</taxon>
        <taxon>Magnoliopsida</taxon>
        <taxon>Liliopsida</taxon>
        <taxon>Poales</taxon>
        <taxon>Poaceae</taxon>
        <taxon>BOP clade</taxon>
        <taxon>Oryzoideae</taxon>
        <taxon>Oryzeae</taxon>
        <taxon>Oryzinae</taxon>
        <taxon>Oryza</taxon>
    </lineage>
</organism>
<keyword evidence="3" id="KW-1185">Reference proteome</keyword>
<feature type="region of interest" description="Disordered" evidence="1">
    <location>
        <begin position="55"/>
        <end position="85"/>
    </location>
</feature>
<dbReference type="HOGENOM" id="CLU_2127488_0_0_1"/>
<dbReference type="AlphaFoldDB" id="I1PD84"/>